<sequence>MKKRELKLQWLLLGAFLTSFGNSFVWPLTTVYIHDQLHQSLTVSGLVLMFFSGANVLGSVLAGSFFDRFRPQRLMAGGLVAAIITMVAMTFQNGWPAYPFLLTLVGFFNGWLLTLLNSFGTRLRGHDGRFIFNMLYFFNNLGMVFGTTIVGPIYEFAHHHVGPLFVITAVLYALFLGVVLRYYQLPKVNTEKISHHQAPSQLPKANVEVIWTLCLALMITWLVYVQWSSNMSVYITGKGVSMSLYSLLWTLNGLLVISFQLVINWLNRWIKNDYHYVYFGLTTIALSFGILLIADNYWWFVLGMIILTLGETTAFPMIPAIVNQLTPLNEKGRYQGILNALIAVGKAIGPLAGGMIIEQLSYLPLFEICMGVGLLVTIVVTVVTHHRQSQVIHY</sequence>
<keyword evidence="3" id="KW-1003">Cell membrane</keyword>
<feature type="transmembrane region" description="Helical" evidence="7">
    <location>
        <begin position="363"/>
        <end position="384"/>
    </location>
</feature>
<dbReference type="PROSITE" id="PS50850">
    <property type="entry name" value="MFS"/>
    <property type="match status" value="1"/>
</dbReference>
<organism evidence="9 10">
    <name type="scientific">Limosilactobacillus alvi</name>
    <dbReference type="NCBI Taxonomy" id="990412"/>
    <lineage>
        <taxon>Bacteria</taxon>
        <taxon>Bacillati</taxon>
        <taxon>Bacillota</taxon>
        <taxon>Bacilli</taxon>
        <taxon>Lactobacillales</taxon>
        <taxon>Lactobacillaceae</taxon>
        <taxon>Limosilactobacillus</taxon>
    </lineage>
</organism>
<evidence type="ECO:0000256" key="6">
    <source>
        <dbReference type="ARBA" id="ARBA00023136"/>
    </source>
</evidence>
<dbReference type="EMBL" id="JACJJQ010000005">
    <property type="protein sequence ID" value="MBM6753514.1"/>
    <property type="molecule type" value="Genomic_DNA"/>
</dbReference>
<dbReference type="InterPro" id="IPR020846">
    <property type="entry name" value="MFS_dom"/>
</dbReference>
<keyword evidence="4 7" id="KW-0812">Transmembrane</keyword>
<protein>
    <submittedName>
        <fullName evidence="9">MFS transporter</fullName>
    </submittedName>
</protein>
<evidence type="ECO:0000256" key="3">
    <source>
        <dbReference type="ARBA" id="ARBA00022475"/>
    </source>
</evidence>
<dbReference type="SUPFAM" id="SSF103473">
    <property type="entry name" value="MFS general substrate transporter"/>
    <property type="match status" value="1"/>
</dbReference>
<keyword evidence="2" id="KW-0813">Transport</keyword>
<feature type="transmembrane region" description="Helical" evidence="7">
    <location>
        <begin position="43"/>
        <end position="62"/>
    </location>
</feature>
<evidence type="ECO:0000256" key="7">
    <source>
        <dbReference type="SAM" id="Phobius"/>
    </source>
</evidence>
<dbReference type="PANTHER" id="PTHR23517">
    <property type="entry name" value="RESISTANCE PROTEIN MDTM, PUTATIVE-RELATED-RELATED"/>
    <property type="match status" value="1"/>
</dbReference>
<dbReference type="InterPro" id="IPR036259">
    <property type="entry name" value="MFS_trans_sf"/>
</dbReference>
<proteinExistence type="predicted"/>
<feature type="transmembrane region" description="Helical" evidence="7">
    <location>
        <begin position="334"/>
        <end position="357"/>
    </location>
</feature>
<evidence type="ECO:0000259" key="8">
    <source>
        <dbReference type="PROSITE" id="PS50850"/>
    </source>
</evidence>
<dbReference type="InterPro" id="IPR050171">
    <property type="entry name" value="MFS_Transporters"/>
</dbReference>
<feature type="transmembrane region" description="Helical" evidence="7">
    <location>
        <begin position="131"/>
        <end position="154"/>
    </location>
</feature>
<evidence type="ECO:0000313" key="9">
    <source>
        <dbReference type="EMBL" id="MBM6753514.1"/>
    </source>
</evidence>
<comment type="caution">
    <text evidence="9">The sequence shown here is derived from an EMBL/GenBank/DDBJ whole genome shotgun (WGS) entry which is preliminary data.</text>
</comment>
<feature type="transmembrane region" description="Helical" evidence="7">
    <location>
        <begin position="205"/>
        <end position="224"/>
    </location>
</feature>
<name>A0ABS2ELX2_9LACO</name>
<comment type="subcellular location">
    <subcellularLocation>
        <location evidence="1">Cell membrane</location>
        <topology evidence="1">Multi-pass membrane protein</topology>
    </subcellularLocation>
</comment>
<dbReference type="Proteomes" id="UP000776629">
    <property type="component" value="Unassembled WGS sequence"/>
</dbReference>
<feature type="transmembrane region" description="Helical" evidence="7">
    <location>
        <begin position="275"/>
        <end position="294"/>
    </location>
</feature>
<dbReference type="Gene3D" id="1.20.1250.20">
    <property type="entry name" value="MFS general substrate transporter like domains"/>
    <property type="match status" value="2"/>
</dbReference>
<feature type="transmembrane region" description="Helical" evidence="7">
    <location>
        <begin position="244"/>
        <end position="263"/>
    </location>
</feature>
<evidence type="ECO:0000256" key="5">
    <source>
        <dbReference type="ARBA" id="ARBA00022989"/>
    </source>
</evidence>
<feature type="transmembrane region" description="Helical" evidence="7">
    <location>
        <begin position="97"/>
        <end position="119"/>
    </location>
</feature>
<reference evidence="9 10" key="1">
    <citation type="journal article" date="2021" name="Sci. Rep.">
        <title>The distribution of antibiotic resistance genes in chicken gut microbiota commensals.</title>
        <authorList>
            <person name="Juricova H."/>
            <person name="Matiasovicova J."/>
            <person name="Kubasova T."/>
            <person name="Cejkova D."/>
            <person name="Rychlik I."/>
        </authorList>
    </citation>
    <scope>NUCLEOTIDE SEQUENCE [LARGE SCALE GENOMIC DNA]</scope>
    <source>
        <strain evidence="9 10">An810</strain>
    </source>
</reference>
<dbReference type="InterPro" id="IPR011701">
    <property type="entry name" value="MFS"/>
</dbReference>
<evidence type="ECO:0000256" key="4">
    <source>
        <dbReference type="ARBA" id="ARBA00022692"/>
    </source>
</evidence>
<dbReference type="CDD" id="cd17329">
    <property type="entry name" value="MFS_MdtH_MDR_like"/>
    <property type="match status" value="1"/>
</dbReference>
<dbReference type="Pfam" id="PF07690">
    <property type="entry name" value="MFS_1"/>
    <property type="match status" value="1"/>
</dbReference>
<keyword evidence="5 7" id="KW-1133">Transmembrane helix</keyword>
<feature type="transmembrane region" description="Helical" evidence="7">
    <location>
        <begin position="74"/>
        <end position="91"/>
    </location>
</feature>
<accession>A0ABS2ELX2</accession>
<evidence type="ECO:0000256" key="1">
    <source>
        <dbReference type="ARBA" id="ARBA00004651"/>
    </source>
</evidence>
<feature type="transmembrane region" description="Helical" evidence="7">
    <location>
        <begin position="300"/>
        <end position="322"/>
    </location>
</feature>
<dbReference type="RefSeq" id="WP_204776006.1">
    <property type="nucleotide sequence ID" value="NZ_JACJJQ010000005.1"/>
</dbReference>
<feature type="transmembrane region" description="Helical" evidence="7">
    <location>
        <begin position="160"/>
        <end position="184"/>
    </location>
</feature>
<dbReference type="PANTHER" id="PTHR23517:SF10">
    <property type="entry name" value="MAJOR FACILITATOR SUPERFAMILY (MFS) PROFILE DOMAIN-CONTAINING PROTEIN"/>
    <property type="match status" value="1"/>
</dbReference>
<gene>
    <name evidence="9" type="ORF">H5993_01855</name>
</gene>
<keyword evidence="6 7" id="KW-0472">Membrane</keyword>
<evidence type="ECO:0000313" key="10">
    <source>
        <dbReference type="Proteomes" id="UP000776629"/>
    </source>
</evidence>
<evidence type="ECO:0000256" key="2">
    <source>
        <dbReference type="ARBA" id="ARBA00022448"/>
    </source>
</evidence>
<feature type="domain" description="Major facilitator superfamily (MFS) profile" evidence="8">
    <location>
        <begin position="7"/>
        <end position="388"/>
    </location>
</feature>
<keyword evidence="10" id="KW-1185">Reference proteome</keyword>